<dbReference type="OrthoDB" id="9772736at2"/>
<accession>A0A3N0I5U1</accession>
<proteinExistence type="predicted"/>
<name>A0A3N0I5U1_9FIRM</name>
<evidence type="ECO:0000313" key="4">
    <source>
        <dbReference type="EMBL" id="RNM31682.1"/>
    </source>
</evidence>
<dbReference type="GO" id="GO:0010181">
    <property type="term" value="F:FMN binding"/>
    <property type="evidence" value="ECO:0007669"/>
    <property type="project" value="InterPro"/>
</dbReference>
<gene>
    <name evidence="4" type="ORF">EDX97_03765</name>
</gene>
<keyword evidence="1" id="KW-0285">Flavoprotein</keyword>
<protein>
    <submittedName>
        <fullName evidence="4">NADH:flavin oxidoreductase</fullName>
    </submittedName>
</protein>
<comment type="caution">
    <text evidence="4">The sequence shown here is derived from an EMBL/GenBank/DDBJ whole genome shotgun (WGS) entry which is preliminary data.</text>
</comment>
<dbReference type="PANTHER" id="PTHR43656:SF2">
    <property type="entry name" value="BINDING OXIDOREDUCTASE, PUTATIVE (AFU_ORTHOLOGUE AFUA_2G08260)-RELATED"/>
    <property type="match status" value="1"/>
</dbReference>
<dbReference type="InterPro" id="IPR001155">
    <property type="entry name" value="OxRdtase_FMN_N"/>
</dbReference>
<evidence type="ECO:0000259" key="3">
    <source>
        <dbReference type="Pfam" id="PF00724"/>
    </source>
</evidence>
<dbReference type="Gene3D" id="3.20.20.70">
    <property type="entry name" value="Aldolase class I"/>
    <property type="match status" value="1"/>
</dbReference>
<dbReference type="InterPro" id="IPR051799">
    <property type="entry name" value="NADH_flavin_oxidoreductase"/>
</dbReference>
<dbReference type="InterPro" id="IPR013785">
    <property type="entry name" value="Aldolase_TIM"/>
</dbReference>
<keyword evidence="2" id="KW-0560">Oxidoreductase</keyword>
<feature type="domain" description="NADH:flavin oxidoreductase/NADH oxidase N-terminal" evidence="3">
    <location>
        <begin position="7"/>
        <end position="297"/>
    </location>
</feature>
<dbReference type="AlphaFoldDB" id="A0A3N0I5U1"/>
<evidence type="ECO:0000256" key="2">
    <source>
        <dbReference type="ARBA" id="ARBA00023002"/>
    </source>
</evidence>
<dbReference type="CDD" id="cd02803">
    <property type="entry name" value="OYE_like_FMN_family"/>
    <property type="match status" value="1"/>
</dbReference>
<evidence type="ECO:0000313" key="5">
    <source>
        <dbReference type="Proteomes" id="UP000276568"/>
    </source>
</evidence>
<dbReference type="GO" id="GO:0016491">
    <property type="term" value="F:oxidoreductase activity"/>
    <property type="evidence" value="ECO:0007669"/>
    <property type="project" value="UniProtKB-KW"/>
</dbReference>
<dbReference type="Proteomes" id="UP000276568">
    <property type="component" value="Unassembled WGS sequence"/>
</dbReference>
<dbReference type="EMBL" id="RJQC01000001">
    <property type="protein sequence ID" value="RNM31682.1"/>
    <property type="molecule type" value="Genomic_DNA"/>
</dbReference>
<evidence type="ECO:0000256" key="1">
    <source>
        <dbReference type="ARBA" id="ARBA00022630"/>
    </source>
</evidence>
<reference evidence="4 5" key="1">
    <citation type="submission" date="2018-11" db="EMBL/GenBank/DDBJ databases">
        <title>Clostridium sp. nov., a member of the family Erysipelotrichaceae isolated from pig faeces.</title>
        <authorList>
            <person name="Chang Y.-H."/>
        </authorList>
    </citation>
    <scope>NUCLEOTIDE SEQUENCE [LARGE SCALE GENOMIC DNA]</scope>
    <source>
        <strain evidence="4 5">YH-panp20</strain>
    </source>
</reference>
<keyword evidence="5" id="KW-1185">Reference proteome</keyword>
<dbReference type="PANTHER" id="PTHR43656">
    <property type="entry name" value="BINDING OXIDOREDUCTASE, PUTATIVE (AFU_ORTHOLOGUE AFUA_2G08260)-RELATED"/>
    <property type="match status" value="1"/>
</dbReference>
<dbReference type="Pfam" id="PF00724">
    <property type="entry name" value="Oxidored_FMN"/>
    <property type="match status" value="1"/>
</dbReference>
<organism evidence="4 5">
    <name type="scientific">Absicoccus porci</name>
    <dbReference type="NCBI Taxonomy" id="2486576"/>
    <lineage>
        <taxon>Bacteria</taxon>
        <taxon>Bacillati</taxon>
        <taxon>Bacillota</taxon>
        <taxon>Erysipelotrichia</taxon>
        <taxon>Erysipelotrichales</taxon>
        <taxon>Erysipelotrichaceae</taxon>
        <taxon>Absicoccus</taxon>
    </lineage>
</organism>
<dbReference type="SUPFAM" id="SSF51395">
    <property type="entry name" value="FMN-linked oxidoreductases"/>
    <property type="match status" value="1"/>
</dbReference>
<sequence>MEGMATSDGRPTKAIAKLYTNLADHHVGTIITSYTYITDYEQPNKNQLGIYSDALIPDYQKVTEQVHQHGGKIVMQIVHGSSLSQGYPKKACILGPSAIPNPDSGLVPQKMTMEDIHQVTMLFADAAQRVKKAGFDGVEIHAAHGYLLSQFISPLFNHRRDAYGGSLENRFRFLDEVYQAIRQRVGADYPVWIKLNSSDEEPGGLSNDDFIWMGKQLVQQGMNAIEVNGNKWQMHPFKEHAYYFDVASRLQKEVKTDIILTGGLRNREDIEKATKAGISYFGFARPFIQNIDFLKTSEK</sequence>